<evidence type="ECO:0000256" key="6">
    <source>
        <dbReference type="ARBA" id="ARBA00023146"/>
    </source>
</evidence>
<dbReference type="GO" id="GO:0043039">
    <property type="term" value="P:tRNA aminoacylation"/>
    <property type="evidence" value="ECO:0007669"/>
    <property type="project" value="InterPro"/>
</dbReference>
<feature type="domain" description="FDX-ACB" evidence="7">
    <location>
        <begin position="253"/>
        <end position="360"/>
    </location>
</feature>
<dbReference type="InterPro" id="IPR002319">
    <property type="entry name" value="Phenylalanyl-tRNA_Synthase"/>
</dbReference>
<evidence type="ECO:0000256" key="1">
    <source>
        <dbReference type="ARBA" id="ARBA00008226"/>
    </source>
</evidence>
<dbReference type="RefSeq" id="WP_091293010.1">
    <property type="nucleotide sequence ID" value="NZ_FNON01000005.1"/>
</dbReference>
<dbReference type="SUPFAM" id="SSF54991">
    <property type="entry name" value="Anticodon-binding domain of PheRS"/>
    <property type="match status" value="1"/>
</dbReference>
<dbReference type="Gene3D" id="3.30.930.10">
    <property type="entry name" value="Bira Bifunctional Protein, Domain 2"/>
    <property type="match status" value="1"/>
</dbReference>
<accession>A0A1H3K656</accession>
<comment type="similarity">
    <text evidence="1">Belongs to the class-II aminoacyl-tRNA synthetase family.</text>
</comment>
<dbReference type="OrthoDB" id="489670at2"/>
<evidence type="ECO:0000256" key="3">
    <source>
        <dbReference type="ARBA" id="ARBA00022741"/>
    </source>
</evidence>
<dbReference type="GO" id="GO:0004812">
    <property type="term" value="F:aminoacyl-tRNA ligase activity"/>
    <property type="evidence" value="ECO:0007669"/>
    <property type="project" value="UniProtKB-KW"/>
</dbReference>
<evidence type="ECO:0000313" key="8">
    <source>
        <dbReference type="EMBL" id="SDY47205.1"/>
    </source>
</evidence>
<dbReference type="Proteomes" id="UP000199515">
    <property type="component" value="Unassembled WGS sequence"/>
</dbReference>
<dbReference type="SMART" id="SM00896">
    <property type="entry name" value="FDX-ACB"/>
    <property type="match status" value="1"/>
</dbReference>
<keyword evidence="9" id="KW-1185">Reference proteome</keyword>
<gene>
    <name evidence="8" type="ORF">SAMN05421504_105655</name>
</gene>
<dbReference type="GO" id="GO:0006412">
    <property type="term" value="P:translation"/>
    <property type="evidence" value="ECO:0007669"/>
    <property type="project" value="UniProtKB-KW"/>
</dbReference>
<keyword evidence="3" id="KW-0547">Nucleotide-binding</keyword>
<dbReference type="InterPro" id="IPR005121">
    <property type="entry name" value="Fdx_antiC-bd"/>
</dbReference>
<protein>
    <submittedName>
        <fullName evidence="8">Phenylalanyl-tRNA synthetase alpha chain</fullName>
    </submittedName>
</protein>
<keyword evidence="4" id="KW-0067">ATP-binding</keyword>
<evidence type="ECO:0000256" key="2">
    <source>
        <dbReference type="ARBA" id="ARBA00022598"/>
    </source>
</evidence>
<dbReference type="GO" id="GO:0005524">
    <property type="term" value="F:ATP binding"/>
    <property type="evidence" value="ECO:0007669"/>
    <property type="project" value="UniProtKB-KW"/>
</dbReference>
<dbReference type="SUPFAM" id="SSF55681">
    <property type="entry name" value="Class II aaRS and biotin synthetases"/>
    <property type="match status" value="1"/>
</dbReference>
<reference evidence="8 9" key="1">
    <citation type="submission" date="2016-10" db="EMBL/GenBank/DDBJ databases">
        <authorList>
            <person name="de Groot N.N."/>
        </authorList>
    </citation>
    <scope>NUCLEOTIDE SEQUENCE [LARGE SCALE GENOMIC DNA]</scope>
    <source>
        <strain evidence="8 9">CPCC 202699</strain>
    </source>
</reference>
<dbReference type="AlphaFoldDB" id="A0A1H3K656"/>
<dbReference type="InterPro" id="IPR045864">
    <property type="entry name" value="aa-tRNA-synth_II/BPL/LPL"/>
</dbReference>
<dbReference type="EMBL" id="FNON01000005">
    <property type="protein sequence ID" value="SDY47205.1"/>
    <property type="molecule type" value="Genomic_DNA"/>
</dbReference>
<dbReference type="Gene3D" id="3.30.70.380">
    <property type="entry name" value="Ferrodoxin-fold anticodon-binding domain"/>
    <property type="match status" value="1"/>
</dbReference>
<proteinExistence type="inferred from homology"/>
<organism evidence="8 9">
    <name type="scientific">Amycolatopsis xylanica</name>
    <dbReference type="NCBI Taxonomy" id="589385"/>
    <lineage>
        <taxon>Bacteria</taxon>
        <taxon>Bacillati</taxon>
        <taxon>Actinomycetota</taxon>
        <taxon>Actinomycetes</taxon>
        <taxon>Pseudonocardiales</taxon>
        <taxon>Pseudonocardiaceae</taxon>
        <taxon>Amycolatopsis</taxon>
    </lineage>
</organism>
<keyword evidence="5" id="KW-0648">Protein biosynthesis</keyword>
<evidence type="ECO:0000256" key="4">
    <source>
        <dbReference type="ARBA" id="ARBA00022840"/>
    </source>
</evidence>
<keyword evidence="6 8" id="KW-0030">Aminoacyl-tRNA synthetase</keyword>
<evidence type="ECO:0000259" key="7">
    <source>
        <dbReference type="PROSITE" id="PS51447"/>
    </source>
</evidence>
<dbReference type="InterPro" id="IPR036690">
    <property type="entry name" value="Fdx_antiC-bd_sf"/>
</dbReference>
<dbReference type="GO" id="GO:0000049">
    <property type="term" value="F:tRNA binding"/>
    <property type="evidence" value="ECO:0007669"/>
    <property type="project" value="InterPro"/>
</dbReference>
<dbReference type="Pfam" id="PF01409">
    <property type="entry name" value="tRNA-synt_2d"/>
    <property type="match status" value="1"/>
</dbReference>
<evidence type="ECO:0000313" key="9">
    <source>
        <dbReference type="Proteomes" id="UP000199515"/>
    </source>
</evidence>
<dbReference type="PROSITE" id="PS51447">
    <property type="entry name" value="FDX_ACB"/>
    <property type="match status" value="1"/>
</dbReference>
<sequence length="364" mass="40036">MPQSLTPEQLSRDLAVRDLTDPAEGPHAVQLVLERAVTALSTLWDCEVRWCRGPRVVTIEDNYDNLGYAGADVTRDARYTRYVDEHRMLRSHSSALVPAALRELAAHPVDDVLLVCPGIVYRRDSVDRLHTGTPHQLDLWRLRRGTLTEPDLAAMITALLEALVPGASDLRSPRAHPYTTSGLQVDANGIEILECGLAHPAVLARAGLDGSWSGLAMGMGLDRILMLLKEIPDIRLLRTDGQMTDLAPYRPVSPMPAIRRDVSIAVDAGDLAEDLGDRVRTALGDDADCVESVEILSETPCSALPPQALDRLGARPEQKNMLVKIVLRHLERTLSDPEANSLRDRVYAALHQGPREHPCRSKPN</sequence>
<name>A0A1H3K656_9PSEU</name>
<dbReference type="STRING" id="589385.SAMN05421504_105655"/>
<keyword evidence="2" id="KW-0436">Ligase</keyword>
<evidence type="ECO:0000256" key="5">
    <source>
        <dbReference type="ARBA" id="ARBA00022917"/>
    </source>
</evidence>